<dbReference type="GO" id="GO:0000976">
    <property type="term" value="F:transcription cis-regulatory region binding"/>
    <property type="evidence" value="ECO:0007669"/>
    <property type="project" value="TreeGrafter"/>
</dbReference>
<evidence type="ECO:0000313" key="4">
    <source>
        <dbReference type="Proteomes" id="UP000005953"/>
    </source>
</evidence>
<sequence>MKNYIREQKIKTLVENYYKLTGIRLPDGLEAENCVDGYCPLVSYLSCWQQMVMLTPNIELPLKLAELSHISDYGVIGQVLQNSRSIGSGLNTVLQFTSLITDAVNLRVQPKGRHFYVNFMFSDFVPVELRPILFFKILADFLVISAQVTNHRFPEKVALTTIEIGDHVGQLEPFLNYFKCPIAVVSGHYSVVVPSDFLALKVYQPSEAIVPNILPLLECQQQKVHSCTVASRVELIFQEAHYPVKVRIDAVAEQLGMSVASLKRKLALEGTCYSELKSNFLLKRTIFLTKTKKRSAQYISRSLGYNDASAFSRAFRSWTCRGYEDYFSD</sequence>
<dbReference type="InterPro" id="IPR032687">
    <property type="entry name" value="AraC-type_N"/>
</dbReference>
<evidence type="ECO:0000256" key="1">
    <source>
        <dbReference type="ARBA" id="ARBA00023125"/>
    </source>
</evidence>
<keyword evidence="4" id="KW-1185">Reference proteome</keyword>
<dbReference type="SMART" id="SM00342">
    <property type="entry name" value="HTH_ARAC"/>
    <property type="match status" value="1"/>
</dbReference>
<protein>
    <submittedName>
        <fullName evidence="3">AraC-type DNA-binding domain-containing protein</fullName>
    </submittedName>
</protein>
<evidence type="ECO:0000313" key="3">
    <source>
        <dbReference type="EMBL" id="EAR10618.1"/>
    </source>
</evidence>
<dbReference type="Proteomes" id="UP000005953">
    <property type="component" value="Unassembled WGS sequence"/>
</dbReference>
<proteinExistence type="predicted"/>
<organism evidence="3 4">
    <name type="scientific">Reinekea blandensis MED297</name>
    <dbReference type="NCBI Taxonomy" id="314283"/>
    <lineage>
        <taxon>Bacteria</taxon>
        <taxon>Pseudomonadati</taxon>
        <taxon>Pseudomonadota</taxon>
        <taxon>Gammaproteobacteria</taxon>
        <taxon>Oceanospirillales</taxon>
        <taxon>Saccharospirillaceae</taxon>
        <taxon>Reinekea</taxon>
    </lineage>
</organism>
<dbReference type="GO" id="GO:0003700">
    <property type="term" value="F:DNA-binding transcription factor activity"/>
    <property type="evidence" value="ECO:0007669"/>
    <property type="project" value="InterPro"/>
</dbReference>
<dbReference type="Gene3D" id="1.10.10.60">
    <property type="entry name" value="Homeodomain-like"/>
    <property type="match status" value="1"/>
</dbReference>
<keyword evidence="1 3" id="KW-0238">DNA-binding</keyword>
<reference evidence="3 4" key="1">
    <citation type="submission" date="2006-02" db="EMBL/GenBank/DDBJ databases">
        <authorList>
            <person name="Pinhassi J."/>
            <person name="Pedros-Alio C."/>
            <person name="Ferriera S."/>
            <person name="Johnson J."/>
            <person name="Kravitz S."/>
            <person name="Halpern A."/>
            <person name="Remington K."/>
            <person name="Beeson K."/>
            <person name="Tran B."/>
            <person name="Rogers Y.-H."/>
            <person name="Friedman R."/>
            <person name="Venter J.C."/>
        </authorList>
    </citation>
    <scope>NUCLEOTIDE SEQUENCE [LARGE SCALE GENOMIC DNA]</scope>
    <source>
        <strain evidence="3 4">MED297</strain>
    </source>
</reference>
<dbReference type="PANTHER" id="PTHR47894:SF1">
    <property type="entry name" value="HTH-TYPE TRANSCRIPTIONAL REGULATOR VQSM"/>
    <property type="match status" value="1"/>
</dbReference>
<comment type="caution">
    <text evidence="3">The sequence shown here is derived from an EMBL/GenBank/DDBJ whole genome shotgun (WGS) entry which is preliminary data.</text>
</comment>
<dbReference type="InterPro" id="IPR018060">
    <property type="entry name" value="HTH_AraC"/>
</dbReference>
<dbReference type="PANTHER" id="PTHR47894">
    <property type="entry name" value="HTH-TYPE TRANSCRIPTIONAL REGULATOR GADX"/>
    <property type="match status" value="1"/>
</dbReference>
<dbReference type="EMBL" id="AAOE01000003">
    <property type="protein sequence ID" value="EAR10618.1"/>
    <property type="molecule type" value="Genomic_DNA"/>
</dbReference>
<dbReference type="OrthoDB" id="5722175at2"/>
<dbReference type="RefSeq" id="WP_008041864.1">
    <property type="nucleotide sequence ID" value="NZ_CH724149.1"/>
</dbReference>
<dbReference type="GO" id="GO:0005829">
    <property type="term" value="C:cytosol"/>
    <property type="evidence" value="ECO:0007669"/>
    <property type="project" value="TreeGrafter"/>
</dbReference>
<gene>
    <name evidence="3" type="ORF">MED297_11400</name>
</gene>
<dbReference type="STRING" id="314283.MED297_11400"/>
<name>A4BB05_9GAMM</name>
<evidence type="ECO:0000259" key="2">
    <source>
        <dbReference type="PROSITE" id="PS01124"/>
    </source>
</evidence>
<feature type="domain" description="HTH araC/xylS-type" evidence="2">
    <location>
        <begin position="230"/>
        <end position="316"/>
    </location>
</feature>
<dbReference type="PROSITE" id="PS01124">
    <property type="entry name" value="HTH_ARAC_FAMILY_2"/>
    <property type="match status" value="1"/>
</dbReference>
<dbReference type="HOGENOM" id="CLU_844338_0_0_6"/>
<dbReference type="AlphaFoldDB" id="A4BB05"/>
<dbReference type="Pfam" id="PF12625">
    <property type="entry name" value="Arabinose_bd"/>
    <property type="match status" value="1"/>
</dbReference>
<accession>A4BB05</accession>